<dbReference type="InterPro" id="IPR029041">
    <property type="entry name" value="FAD-linked_oxidoreductase-like"/>
</dbReference>
<evidence type="ECO:0000256" key="3">
    <source>
        <dbReference type="ARBA" id="ARBA00023002"/>
    </source>
</evidence>
<dbReference type="PANTHER" id="PTHR13914">
    <property type="entry name" value="PROLINE OXIDASE"/>
    <property type="match status" value="1"/>
</dbReference>
<dbReference type="GO" id="GO:0004657">
    <property type="term" value="F:proline dehydrogenase activity"/>
    <property type="evidence" value="ECO:0007669"/>
    <property type="project" value="UniProtKB-EC"/>
</dbReference>
<evidence type="ECO:0000256" key="4">
    <source>
        <dbReference type="ARBA" id="ARBA00023062"/>
    </source>
</evidence>
<evidence type="ECO:0000313" key="7">
    <source>
        <dbReference type="EMBL" id="KAG6538455.1"/>
    </source>
</evidence>
<gene>
    <name evidence="7" type="ORF">ZIOFF_003577</name>
</gene>
<dbReference type="PANTHER" id="PTHR13914:SF0">
    <property type="entry name" value="PROLINE DEHYDROGENASE 1, MITOCHONDRIAL"/>
    <property type="match status" value="1"/>
</dbReference>
<dbReference type="GO" id="GO:0071949">
    <property type="term" value="F:FAD binding"/>
    <property type="evidence" value="ECO:0007669"/>
    <property type="project" value="TreeGrafter"/>
</dbReference>
<sequence>MCIRSLEGKKERGRRRVKGWPRMARATKFSAIIPRALFTRSISTASSFAVKLLAADFPPPPTPQVSFDLADTERLFASVPTSTLLRSFAILSLMAAGPVVDLGTAALRASMASGGRLLRPAALAAARATVHRQFCAGEGAEEASLTVQRMWSEVGLRSILDYGIEDAEDSASCQGNLAGFLRAVDLAATLPPTSASVCVKITALAPISLLERVSDLLRWEQKDPSFSLPWRAHSFPILCHSSPLFLTPREPEPLSEDEEQELQSALRRLSMLCDRCVKANIPLLIDAEYSSVQPAIDYFTYWATLESNKQREQPIVFGTIQTYLRDAKERMMNAVEAAEEQGVSLGVKLVRGAYLTRETRLAESMAAPSPIHGSLHETHVCFDTCASFMMEKVSKGSGAVVLATHNVHSGQEAARKAEELGIGKDDEKLQFAQLMGMADGLSLGLKNAGFRVSKYRPFGPVEQVIPYLLRRAEENKGVLSTSSKDRQLLRKELSRRVTAAFVGRALN</sequence>
<dbReference type="InterPro" id="IPR015659">
    <property type="entry name" value="Proline_oxidase"/>
</dbReference>
<accession>A0A8J5MAM9</accession>
<dbReference type="EMBL" id="JACMSC010000001">
    <property type="protein sequence ID" value="KAG6538455.1"/>
    <property type="molecule type" value="Genomic_DNA"/>
</dbReference>
<keyword evidence="8" id="KW-1185">Reference proteome</keyword>
<comment type="cofactor">
    <cofactor evidence="5">
        <name>FAD</name>
        <dbReference type="ChEBI" id="CHEBI:57692"/>
    </cofactor>
</comment>
<comment type="catalytic activity">
    <reaction evidence="5">
        <text>L-proline + a quinone = (S)-1-pyrroline-5-carboxylate + a quinol + H(+)</text>
        <dbReference type="Rhea" id="RHEA:23784"/>
        <dbReference type="ChEBI" id="CHEBI:15378"/>
        <dbReference type="ChEBI" id="CHEBI:17388"/>
        <dbReference type="ChEBI" id="CHEBI:24646"/>
        <dbReference type="ChEBI" id="CHEBI:60039"/>
        <dbReference type="ChEBI" id="CHEBI:132124"/>
        <dbReference type="EC" id="1.5.5.2"/>
    </reaction>
</comment>
<dbReference type="InterPro" id="IPR002872">
    <property type="entry name" value="Proline_DH_dom"/>
</dbReference>
<name>A0A8J5MAM9_ZINOF</name>
<evidence type="ECO:0000256" key="2">
    <source>
        <dbReference type="ARBA" id="ARBA00012695"/>
    </source>
</evidence>
<evidence type="ECO:0000256" key="1">
    <source>
        <dbReference type="ARBA" id="ARBA00005869"/>
    </source>
</evidence>
<keyword evidence="3 5" id="KW-0560">Oxidoreductase</keyword>
<dbReference type="SUPFAM" id="SSF51730">
    <property type="entry name" value="FAD-linked oxidoreductase"/>
    <property type="match status" value="1"/>
</dbReference>
<keyword evidence="5" id="KW-0285">Flavoprotein</keyword>
<keyword evidence="4 5" id="KW-0642">Proline metabolism</keyword>
<comment type="function">
    <text evidence="5">Converts proline to delta-1-pyrroline-5-carboxylate.</text>
</comment>
<evidence type="ECO:0000259" key="6">
    <source>
        <dbReference type="Pfam" id="PF01619"/>
    </source>
</evidence>
<organism evidence="7 8">
    <name type="scientific">Zingiber officinale</name>
    <name type="common">Ginger</name>
    <name type="synonym">Amomum zingiber</name>
    <dbReference type="NCBI Taxonomy" id="94328"/>
    <lineage>
        <taxon>Eukaryota</taxon>
        <taxon>Viridiplantae</taxon>
        <taxon>Streptophyta</taxon>
        <taxon>Embryophyta</taxon>
        <taxon>Tracheophyta</taxon>
        <taxon>Spermatophyta</taxon>
        <taxon>Magnoliopsida</taxon>
        <taxon>Liliopsida</taxon>
        <taxon>Zingiberales</taxon>
        <taxon>Zingiberaceae</taxon>
        <taxon>Zingiber</taxon>
    </lineage>
</organism>
<dbReference type="AlphaFoldDB" id="A0A8J5MAM9"/>
<comment type="caution">
    <text evidence="7">The sequence shown here is derived from an EMBL/GenBank/DDBJ whole genome shotgun (WGS) entry which is preliminary data.</text>
</comment>
<dbReference type="Pfam" id="PF01619">
    <property type="entry name" value="Pro_dh"/>
    <property type="match status" value="1"/>
</dbReference>
<evidence type="ECO:0000313" key="8">
    <source>
        <dbReference type="Proteomes" id="UP000734854"/>
    </source>
</evidence>
<evidence type="ECO:0000256" key="5">
    <source>
        <dbReference type="RuleBase" id="RU364054"/>
    </source>
</evidence>
<comment type="similarity">
    <text evidence="1 5">Belongs to the proline oxidase family.</text>
</comment>
<dbReference type="Proteomes" id="UP000734854">
    <property type="component" value="Unassembled WGS sequence"/>
</dbReference>
<dbReference type="EC" id="1.5.5.2" evidence="2 5"/>
<feature type="domain" description="Proline dehydrogenase" evidence="6">
    <location>
        <begin position="150"/>
        <end position="482"/>
    </location>
</feature>
<proteinExistence type="inferred from homology"/>
<keyword evidence="5" id="KW-0274">FAD</keyword>
<protein>
    <recommendedName>
        <fullName evidence="2 5">Proline dehydrogenase</fullName>
        <ecNumber evidence="2 5">1.5.5.2</ecNumber>
    </recommendedName>
</protein>
<dbReference type="GO" id="GO:0010133">
    <property type="term" value="P:L-proline catabolic process to L-glutamate"/>
    <property type="evidence" value="ECO:0007669"/>
    <property type="project" value="TreeGrafter"/>
</dbReference>
<reference evidence="7 8" key="1">
    <citation type="submission" date="2020-08" db="EMBL/GenBank/DDBJ databases">
        <title>Plant Genome Project.</title>
        <authorList>
            <person name="Zhang R.-G."/>
        </authorList>
    </citation>
    <scope>NUCLEOTIDE SEQUENCE [LARGE SCALE GENOMIC DNA]</scope>
    <source>
        <tissue evidence="7">Rhizome</tissue>
    </source>
</reference>
<dbReference type="Gene3D" id="3.20.20.220">
    <property type="match status" value="1"/>
</dbReference>
<dbReference type="GO" id="GO:0005739">
    <property type="term" value="C:mitochondrion"/>
    <property type="evidence" value="ECO:0007669"/>
    <property type="project" value="TreeGrafter"/>
</dbReference>